<dbReference type="EMBL" id="CP014143">
    <property type="protein sequence ID" value="AOS97517.1"/>
    <property type="molecule type" value="Genomic_DNA"/>
</dbReference>
<dbReference type="InterPro" id="IPR024079">
    <property type="entry name" value="MetalloPept_cat_dom_sf"/>
</dbReference>
<proteinExistence type="predicted"/>
<keyword evidence="2" id="KW-1185">Reference proteome</keyword>
<sequence length="282" mass="32388">MTTFLAIVAVAVLIWVVPYLWRQSRFRYLRSRPLNQTQRTLIARALPLYRHLPLPLQKELQSNISLFIQDKEFVGCEGLTMTEEIRVSIATFAALLLLRREHQCYPDLRTVLVYPGTYVARETHIDGYIETTSDSAREGEAHYLGPVVISWSDLQQDMQHPEHGRNVALHEFAHKLDEEDGAFDGRPVFSGHGQGRNWAAVLGKEYRRLQEISAGLSEDEEVPSVLDLYGAVSPAEFFAVATEAFFVRPHELQRYHSDLYDEFRGFYQLDPAELLPENLRVN</sequence>
<dbReference type="GO" id="GO:0004177">
    <property type="term" value="F:aminopeptidase activity"/>
    <property type="evidence" value="ECO:0007669"/>
    <property type="project" value="TreeGrafter"/>
</dbReference>
<dbReference type="OrthoDB" id="9786424at2"/>
<accession>A0A1C9W8M8</accession>
<dbReference type="KEGG" id="micc:AUP74_02093"/>
<dbReference type="PANTHER" id="PTHR30164:SF2">
    <property type="entry name" value="PROTEIN MTFA"/>
    <property type="match status" value="1"/>
</dbReference>
<dbReference type="RefSeq" id="WP_069947508.1">
    <property type="nucleotide sequence ID" value="NZ_CP014143.1"/>
</dbReference>
<dbReference type="InterPro" id="IPR042252">
    <property type="entry name" value="MtfA_N"/>
</dbReference>
<dbReference type="PANTHER" id="PTHR30164">
    <property type="entry name" value="MTFA PEPTIDASE"/>
    <property type="match status" value="1"/>
</dbReference>
<dbReference type="Pfam" id="PF06167">
    <property type="entry name" value="Peptidase_M90"/>
    <property type="match status" value="1"/>
</dbReference>
<dbReference type="AlphaFoldDB" id="A0A1C9W8M8"/>
<reference evidence="2" key="1">
    <citation type="submission" date="2016-01" db="EMBL/GenBank/DDBJ databases">
        <title>Complete genome sequence of Microbulbifer sp. CCB-MM1, a halophile isolated from Matang Mangrove Forest, Perak.</title>
        <authorList>
            <person name="Moh T.H."/>
            <person name="Dinesh B."/>
            <person name="Lau N.-S."/>
            <person name="Go F."/>
            <person name="Alexander Chong S.-C."/>
        </authorList>
    </citation>
    <scope>NUCLEOTIDE SEQUENCE [LARGE SCALE GENOMIC DNA]</scope>
    <source>
        <strain evidence="2">CCB-MM1</strain>
    </source>
</reference>
<gene>
    <name evidence="1" type="primary">mtfA</name>
    <name evidence="1" type="ORF">AUP74_02093</name>
</gene>
<dbReference type="CDD" id="cd20169">
    <property type="entry name" value="Peptidase_M90_mtfA"/>
    <property type="match status" value="1"/>
</dbReference>
<dbReference type="InterPro" id="IPR010384">
    <property type="entry name" value="MtfA_fam"/>
</dbReference>
<dbReference type="GO" id="GO:0008237">
    <property type="term" value="F:metallopeptidase activity"/>
    <property type="evidence" value="ECO:0007669"/>
    <property type="project" value="InterPro"/>
</dbReference>
<evidence type="ECO:0000313" key="2">
    <source>
        <dbReference type="Proteomes" id="UP000095672"/>
    </source>
</evidence>
<dbReference type="PATRIC" id="fig|1769779.3.peg.2096"/>
<dbReference type="SUPFAM" id="SSF55486">
    <property type="entry name" value="Metalloproteases ('zincins'), catalytic domain"/>
    <property type="match status" value="1"/>
</dbReference>
<evidence type="ECO:0000313" key="1">
    <source>
        <dbReference type="EMBL" id="AOS97517.1"/>
    </source>
</evidence>
<protein>
    <submittedName>
        <fullName evidence="1">Protein MtfA</fullName>
    </submittedName>
</protein>
<dbReference type="GO" id="GO:0005829">
    <property type="term" value="C:cytosol"/>
    <property type="evidence" value="ECO:0007669"/>
    <property type="project" value="TreeGrafter"/>
</dbReference>
<organism evidence="1 2">
    <name type="scientific">Microbulbifer aggregans</name>
    <dbReference type="NCBI Taxonomy" id="1769779"/>
    <lineage>
        <taxon>Bacteria</taxon>
        <taxon>Pseudomonadati</taxon>
        <taxon>Pseudomonadota</taxon>
        <taxon>Gammaproteobacteria</taxon>
        <taxon>Cellvibrionales</taxon>
        <taxon>Microbulbiferaceae</taxon>
        <taxon>Microbulbifer</taxon>
    </lineage>
</organism>
<name>A0A1C9W8M8_9GAMM</name>
<dbReference type="STRING" id="1769779.AUP74_02093"/>
<dbReference type="Gene3D" id="3.40.390.10">
    <property type="entry name" value="Collagenase (Catalytic Domain)"/>
    <property type="match status" value="1"/>
</dbReference>
<dbReference type="Gene3D" id="1.10.472.150">
    <property type="entry name" value="Glucose-regulated metallo-peptidase M90, N-terminal domain"/>
    <property type="match status" value="1"/>
</dbReference>
<dbReference type="Proteomes" id="UP000095672">
    <property type="component" value="Chromosome"/>
</dbReference>